<dbReference type="PANTHER" id="PTHR37984:SF5">
    <property type="entry name" value="PROTEIN NYNRIN-LIKE"/>
    <property type="match status" value="1"/>
</dbReference>
<sequence length="203" mass="23059">MTIAKLKHHFMDVFKPQLGCCTKVKATLYLKTDAHLVFLKKRPVPYAFVPLLDPEIDHLVAQNFISAVDHSQRAAPIVVVRKANGSIRLRANFSTGLNDALTEHNPKLEPLFPRISAYGFRVRIDKCHIVVTQLTYLGNVITAARRRSDPKKVDAIIQMPKPKDTAQVRSFLGLINYYGAFVPKMRRLRLPLDPLLEEETTFN</sequence>
<dbReference type="SUPFAM" id="SSF56672">
    <property type="entry name" value="DNA/RNA polymerases"/>
    <property type="match status" value="1"/>
</dbReference>
<dbReference type="AlphaFoldDB" id="A0A2G9USQ6"/>
<name>A0A2G9USQ6_TELCI</name>
<dbReference type="Gene3D" id="3.30.70.270">
    <property type="match status" value="2"/>
</dbReference>
<protein>
    <recommendedName>
        <fullName evidence="3">Reverse transcriptase domain-containing protein</fullName>
    </recommendedName>
</protein>
<proteinExistence type="predicted"/>
<evidence type="ECO:0000313" key="1">
    <source>
        <dbReference type="EMBL" id="PIO72550.1"/>
    </source>
</evidence>
<organism evidence="1 2">
    <name type="scientific">Teladorsagia circumcincta</name>
    <name type="common">Brown stomach worm</name>
    <name type="synonym">Ostertagia circumcincta</name>
    <dbReference type="NCBI Taxonomy" id="45464"/>
    <lineage>
        <taxon>Eukaryota</taxon>
        <taxon>Metazoa</taxon>
        <taxon>Ecdysozoa</taxon>
        <taxon>Nematoda</taxon>
        <taxon>Chromadorea</taxon>
        <taxon>Rhabditida</taxon>
        <taxon>Rhabditina</taxon>
        <taxon>Rhabditomorpha</taxon>
        <taxon>Strongyloidea</taxon>
        <taxon>Trichostrongylidae</taxon>
        <taxon>Teladorsagia</taxon>
    </lineage>
</organism>
<dbReference type="InterPro" id="IPR050951">
    <property type="entry name" value="Retrovirus_Pol_polyprotein"/>
</dbReference>
<gene>
    <name evidence="1" type="ORF">TELCIR_05515</name>
</gene>
<evidence type="ECO:0008006" key="3">
    <source>
        <dbReference type="Google" id="ProtNLM"/>
    </source>
</evidence>
<keyword evidence="2" id="KW-1185">Reference proteome</keyword>
<dbReference type="Proteomes" id="UP000230423">
    <property type="component" value="Unassembled WGS sequence"/>
</dbReference>
<dbReference type="PANTHER" id="PTHR37984">
    <property type="entry name" value="PROTEIN CBG26694"/>
    <property type="match status" value="1"/>
</dbReference>
<reference evidence="1 2" key="1">
    <citation type="submission" date="2015-09" db="EMBL/GenBank/DDBJ databases">
        <title>Draft genome of the parasitic nematode Teladorsagia circumcincta isolate WARC Sus (inbred).</title>
        <authorList>
            <person name="Mitreva M."/>
        </authorList>
    </citation>
    <scope>NUCLEOTIDE SEQUENCE [LARGE SCALE GENOMIC DNA]</scope>
    <source>
        <strain evidence="1 2">S</strain>
    </source>
</reference>
<dbReference type="EMBL" id="KZ345648">
    <property type="protein sequence ID" value="PIO72550.1"/>
    <property type="molecule type" value="Genomic_DNA"/>
</dbReference>
<dbReference type="OrthoDB" id="5843452at2759"/>
<accession>A0A2G9USQ6</accession>
<dbReference type="InterPro" id="IPR043128">
    <property type="entry name" value="Rev_trsase/Diguanyl_cyclase"/>
</dbReference>
<evidence type="ECO:0000313" key="2">
    <source>
        <dbReference type="Proteomes" id="UP000230423"/>
    </source>
</evidence>
<dbReference type="InterPro" id="IPR043502">
    <property type="entry name" value="DNA/RNA_pol_sf"/>
</dbReference>
<dbReference type="Gene3D" id="3.10.10.10">
    <property type="entry name" value="HIV Type 1 Reverse Transcriptase, subunit A, domain 1"/>
    <property type="match status" value="1"/>
</dbReference>